<dbReference type="AlphaFoldDB" id="A0A087SN23"/>
<protein>
    <submittedName>
        <fullName evidence="3">Cytosine deaminase</fullName>
    </submittedName>
</protein>
<sequence length="556" mass="60786">MSDRVIALPPDEATYTLRSAHVPVCCLERLRPEDLEGLQPCVDGLALVDITVNGSKILSITPAGGAARDQLPNGHAAAHQALPVPHVDLRGKMVLPTFVDLHTHIDKGHTCERSRNPDGSLTGADRSTAADAAFWDADDVRRRMEFGLASAHAHGTAALRTHLINMTPAQTALTWPVFSRLRAEWRGRVELQGVSLVALSFYRDAEAARALADLVAAHGGALGAAVCCAERGGDPADDWTTCDRDRGELLDRWGWECWWKRGWEGCTGIFTLAKQRDLDLDFHTDENGNEAAKGLRYVAEKAIQHDYIGRVVCGHCCSLAYQSQADLDLTLDLVRRAGITIVSLPLVNQWTQDRRLGVTPRWRGVTLMHEIRAAGVPAALASDNTRDQFYAYGDLDMLEVFVQGCRMAHLDRPYEDWVRSVGSVPAQAMGLEGHGTLCSGSSADFVVFRGRCYSELMSRPQHDRLVVRAGRPIDARPPPYELLDDLNVPHEQRGAEAMVEKDVLVCASKPNGCSPAAPRHCKAPVLDRVRAYLPMVITLLVGVTLGAGTVGFAPRR</sequence>
<dbReference type="OrthoDB" id="10266980at2759"/>
<dbReference type="InterPro" id="IPR013108">
    <property type="entry name" value="Amidohydro_3"/>
</dbReference>
<dbReference type="Proteomes" id="UP000028924">
    <property type="component" value="Unassembled WGS sequence"/>
</dbReference>
<dbReference type="GO" id="GO:0006209">
    <property type="term" value="P:cytosine catabolic process"/>
    <property type="evidence" value="ECO:0007669"/>
    <property type="project" value="TreeGrafter"/>
</dbReference>
<evidence type="ECO:0000256" key="1">
    <source>
        <dbReference type="SAM" id="Phobius"/>
    </source>
</evidence>
<feature type="transmembrane region" description="Helical" evidence="1">
    <location>
        <begin position="531"/>
        <end position="553"/>
    </location>
</feature>
<dbReference type="Gene3D" id="3.20.20.140">
    <property type="entry name" value="Metal-dependent hydrolases"/>
    <property type="match status" value="1"/>
</dbReference>
<evidence type="ECO:0000313" key="3">
    <source>
        <dbReference type="EMBL" id="KFM27127.1"/>
    </source>
</evidence>
<keyword evidence="4" id="KW-1185">Reference proteome</keyword>
<dbReference type="Pfam" id="PF07969">
    <property type="entry name" value="Amidohydro_3"/>
    <property type="match status" value="1"/>
</dbReference>
<dbReference type="PANTHER" id="PTHR32027">
    <property type="entry name" value="CYTOSINE DEAMINASE"/>
    <property type="match status" value="1"/>
</dbReference>
<dbReference type="PANTHER" id="PTHR32027:SF0">
    <property type="entry name" value="CYTOSINE DEAMINASE"/>
    <property type="match status" value="1"/>
</dbReference>
<keyword evidence="1" id="KW-0812">Transmembrane</keyword>
<dbReference type="eggNOG" id="ENOG502R7JU">
    <property type="taxonomic scope" value="Eukaryota"/>
</dbReference>
<dbReference type="KEGG" id="apro:F751_1300"/>
<dbReference type="SUPFAM" id="SSF51556">
    <property type="entry name" value="Metallo-dependent hydrolases"/>
    <property type="match status" value="1"/>
</dbReference>
<organism evidence="3 4">
    <name type="scientific">Auxenochlorella protothecoides</name>
    <name type="common">Green microalga</name>
    <name type="synonym">Chlorella protothecoides</name>
    <dbReference type="NCBI Taxonomy" id="3075"/>
    <lineage>
        <taxon>Eukaryota</taxon>
        <taxon>Viridiplantae</taxon>
        <taxon>Chlorophyta</taxon>
        <taxon>core chlorophytes</taxon>
        <taxon>Trebouxiophyceae</taxon>
        <taxon>Chlorellales</taxon>
        <taxon>Chlorellaceae</taxon>
        <taxon>Auxenochlorella</taxon>
    </lineage>
</organism>
<dbReference type="InterPro" id="IPR052349">
    <property type="entry name" value="Metallo-hydrolase_Enzymes"/>
</dbReference>
<keyword evidence="1" id="KW-1133">Transmembrane helix</keyword>
<keyword evidence="1" id="KW-0472">Membrane</keyword>
<name>A0A087SN23_AUXPR</name>
<dbReference type="EMBL" id="KL662143">
    <property type="protein sequence ID" value="KFM27127.1"/>
    <property type="molecule type" value="Genomic_DNA"/>
</dbReference>
<dbReference type="SUPFAM" id="SSF51338">
    <property type="entry name" value="Composite domain of metallo-dependent hydrolases"/>
    <property type="match status" value="1"/>
</dbReference>
<reference evidence="3 4" key="1">
    <citation type="journal article" date="2014" name="BMC Genomics">
        <title>Oil accumulation mechanisms of the oleaginous microalga Chlorella protothecoides revealed through its genome, transcriptomes, and proteomes.</title>
        <authorList>
            <person name="Gao C."/>
            <person name="Wang Y."/>
            <person name="Shen Y."/>
            <person name="Yan D."/>
            <person name="He X."/>
            <person name="Dai J."/>
            <person name="Wu Q."/>
        </authorList>
    </citation>
    <scope>NUCLEOTIDE SEQUENCE [LARGE SCALE GENOMIC DNA]</scope>
    <source>
        <strain evidence="3 4">0710</strain>
    </source>
</reference>
<dbReference type="InterPro" id="IPR032466">
    <property type="entry name" value="Metal_Hydrolase"/>
</dbReference>
<dbReference type="RefSeq" id="XP_011400094.1">
    <property type="nucleotide sequence ID" value="XM_011401792.1"/>
</dbReference>
<gene>
    <name evidence="3" type="ORF">F751_1300</name>
</gene>
<dbReference type="GeneID" id="23612691"/>
<evidence type="ECO:0000313" key="4">
    <source>
        <dbReference type="Proteomes" id="UP000028924"/>
    </source>
</evidence>
<dbReference type="CDD" id="cd01293">
    <property type="entry name" value="Bact_CD"/>
    <property type="match status" value="1"/>
</dbReference>
<feature type="domain" description="Amidohydrolase 3" evidence="2">
    <location>
        <begin position="267"/>
        <end position="472"/>
    </location>
</feature>
<dbReference type="InterPro" id="IPR011059">
    <property type="entry name" value="Metal-dep_hydrolase_composite"/>
</dbReference>
<dbReference type="NCBIfam" id="NF005759">
    <property type="entry name" value="PRK07583.1"/>
    <property type="match status" value="1"/>
</dbReference>
<dbReference type="GO" id="GO:0035888">
    <property type="term" value="F:isoguanine deaminase activity"/>
    <property type="evidence" value="ECO:0007669"/>
    <property type="project" value="TreeGrafter"/>
</dbReference>
<evidence type="ECO:0000259" key="2">
    <source>
        <dbReference type="Pfam" id="PF07969"/>
    </source>
</evidence>
<proteinExistence type="predicted"/>
<dbReference type="GO" id="GO:0004131">
    <property type="term" value="F:cytosine deaminase activity"/>
    <property type="evidence" value="ECO:0007669"/>
    <property type="project" value="TreeGrafter"/>
</dbReference>
<accession>A0A087SN23</accession>